<evidence type="ECO:0000313" key="2">
    <source>
        <dbReference type="EMBL" id="KAG7359549.1"/>
    </source>
</evidence>
<name>A0A9K3L1Z4_9STRA</name>
<dbReference type="AlphaFoldDB" id="A0A9K3L1Z4"/>
<reference evidence="1" key="2">
    <citation type="submission" date="2021-04" db="EMBL/GenBank/DDBJ databases">
        <authorList>
            <person name="Podell S."/>
        </authorList>
    </citation>
    <scope>NUCLEOTIDE SEQUENCE</scope>
    <source>
        <strain evidence="1">Hildebrandi</strain>
    </source>
</reference>
<reference evidence="1" key="1">
    <citation type="journal article" date="2021" name="Sci. Rep.">
        <title>Diploid genomic architecture of Nitzschia inconspicua, an elite biomass production diatom.</title>
        <authorList>
            <person name="Oliver A."/>
            <person name="Podell S."/>
            <person name="Pinowska A."/>
            <person name="Traller J.C."/>
            <person name="Smith S.R."/>
            <person name="McClure R."/>
            <person name="Beliaev A."/>
            <person name="Bohutskyi P."/>
            <person name="Hill E.A."/>
            <person name="Rabines A."/>
            <person name="Zheng H."/>
            <person name="Allen L.Z."/>
            <person name="Kuo A."/>
            <person name="Grigoriev I.V."/>
            <person name="Allen A.E."/>
            <person name="Hazlebeck D."/>
            <person name="Allen E.E."/>
        </authorList>
    </citation>
    <scope>NUCLEOTIDE SEQUENCE</scope>
    <source>
        <strain evidence="1">Hildebrandi</strain>
    </source>
</reference>
<organism evidence="1 3">
    <name type="scientific">Nitzschia inconspicua</name>
    <dbReference type="NCBI Taxonomy" id="303405"/>
    <lineage>
        <taxon>Eukaryota</taxon>
        <taxon>Sar</taxon>
        <taxon>Stramenopiles</taxon>
        <taxon>Ochrophyta</taxon>
        <taxon>Bacillariophyta</taxon>
        <taxon>Bacillariophyceae</taxon>
        <taxon>Bacillariophycidae</taxon>
        <taxon>Bacillariales</taxon>
        <taxon>Bacillariaceae</taxon>
        <taxon>Nitzschia</taxon>
    </lineage>
</organism>
<dbReference type="EMBL" id="JAGRRH010000013">
    <property type="protein sequence ID" value="KAG7359549.1"/>
    <property type="molecule type" value="Genomic_DNA"/>
</dbReference>
<keyword evidence="3" id="KW-1185">Reference proteome</keyword>
<dbReference type="PANTHER" id="PTHR36018:SF1">
    <property type="entry name" value="OS09G0481800 PROTEIN"/>
    <property type="match status" value="1"/>
</dbReference>
<evidence type="ECO:0000313" key="3">
    <source>
        <dbReference type="Proteomes" id="UP000693970"/>
    </source>
</evidence>
<dbReference type="Proteomes" id="UP000693970">
    <property type="component" value="Unassembled WGS sequence"/>
</dbReference>
<proteinExistence type="predicted"/>
<comment type="caution">
    <text evidence="1">The sequence shown here is derived from an EMBL/GenBank/DDBJ whole genome shotgun (WGS) entry which is preliminary data.</text>
</comment>
<dbReference type="EMBL" id="JAGRRH010000016">
    <property type="protein sequence ID" value="KAG7353376.1"/>
    <property type="molecule type" value="Genomic_DNA"/>
</dbReference>
<dbReference type="OrthoDB" id="446939at2759"/>
<gene>
    <name evidence="1" type="ORF">IV203_002731</name>
    <name evidence="2" type="ORF">IV203_034647</name>
</gene>
<accession>A0A9K3L1Z4</accession>
<protein>
    <submittedName>
        <fullName evidence="1">Uncharacterized protein</fullName>
    </submittedName>
</protein>
<evidence type="ECO:0000313" key="1">
    <source>
        <dbReference type="EMBL" id="KAG7353376.1"/>
    </source>
</evidence>
<dbReference type="PANTHER" id="PTHR36018">
    <property type="entry name" value="OS09G0481800 PROTEIN"/>
    <property type="match status" value="1"/>
</dbReference>
<sequence length="215" mass="23726">MTSFMLISSVLPLSLLVVLFFPVKSFVTYPLVHRKVSTAAVTTTVPFTILHSGWSDFGMLEDDDDDDILMSDGVAVDRTDYAKEEDSQEAKARIGASLDPPTIEGGVAEPLFVPPGSQLELSEDNVLAILSACREEIGTLFGYTAENRGVGITGGVDFVELDGPSVVIRLKGRFWHQRTTVLDRVANYLQQRIPEIIDVMVEDEWQLTDEANEVF</sequence>